<dbReference type="Gene3D" id="3.40.50.300">
    <property type="entry name" value="P-loop containing nucleotide triphosphate hydrolases"/>
    <property type="match status" value="1"/>
</dbReference>
<dbReference type="InterPro" id="IPR027417">
    <property type="entry name" value="P-loop_NTPase"/>
</dbReference>
<organism evidence="2">
    <name type="scientific">Candidatus Kentrum sp. LFY</name>
    <dbReference type="NCBI Taxonomy" id="2126342"/>
    <lineage>
        <taxon>Bacteria</taxon>
        <taxon>Pseudomonadati</taxon>
        <taxon>Pseudomonadota</taxon>
        <taxon>Gammaproteobacteria</taxon>
        <taxon>Candidatus Kentrum</taxon>
    </lineage>
</organism>
<dbReference type="Gene3D" id="3.20.20.140">
    <property type="entry name" value="Metal-dependent hydrolases"/>
    <property type="match status" value="1"/>
</dbReference>
<evidence type="ECO:0000256" key="1">
    <source>
        <dbReference type="SAM" id="Coils"/>
    </source>
</evidence>
<keyword evidence="1" id="KW-0175">Coiled coil</keyword>
<feature type="coiled-coil region" evidence="1">
    <location>
        <begin position="240"/>
        <end position="267"/>
    </location>
</feature>
<sequence>MEMIETSALANTPGSKWWRFDFHSHTPASGDDGGGESRKAVEPEAWLAAVMGAGLDCVVVTDRDSGEWVDALRRKNQEIRERGLSRQLGEEARLRTRLRDVENDLRQYEEKGHGDILKRYQRRSQQKNGLPDSRLFHELSAGVRALAATELPDFPAHLFDGGDDTAAEVREIHEWTARGLKGIGASLARLADAVDALRAERRQKLLDSRWWRETRESEAACNALMEEYREKQGQMGLSLYGEWVAQRNRLQQRLNRLESVRKEVERTGKRVADTLRRLFDLRRELHAKRRDFLDKVIGDSAFFVRMELVPFGDVDGTEQEYRDILGLGDKFVAAVCDEEKRQGMLWEFPHWQAFGTPESGLLPLISEIESKILDIATGQARNAPRNNYGTTFGNRLKRLMESQPMTFDRLDAWWPEDMLRVEYSRGPASGRFDALEKGSAGQKAAAILAFLLSYGTDPLVIDQPEDDLDNALIHDLIVRRIHGNKHHRQLVIVTHNPNSIVNGDAELVHVLQFQNGRIGIGRQGGLEEAGIRDAICAMMEGGRQAFEKRYRRITLERI</sequence>
<evidence type="ECO:0000313" key="2">
    <source>
        <dbReference type="EMBL" id="VFJ92060.1"/>
    </source>
</evidence>
<gene>
    <name evidence="2" type="ORF">BECKLFY1418B_GA0070995_10314</name>
</gene>
<protein>
    <submittedName>
        <fullName evidence="2">Uncharacterized protein</fullName>
    </submittedName>
</protein>
<proteinExistence type="predicted"/>
<accession>A0A450UHR5</accession>
<name>A0A450UHR5_9GAMM</name>
<reference evidence="2" key="1">
    <citation type="submission" date="2019-02" db="EMBL/GenBank/DDBJ databases">
        <authorList>
            <person name="Gruber-Vodicka R. H."/>
            <person name="Seah K. B. B."/>
        </authorList>
    </citation>
    <scope>NUCLEOTIDE SEQUENCE</scope>
    <source>
        <strain evidence="2">BECK_M7</strain>
    </source>
</reference>
<dbReference type="SUPFAM" id="SSF89550">
    <property type="entry name" value="PHP domain-like"/>
    <property type="match status" value="1"/>
</dbReference>
<dbReference type="EMBL" id="CAADFF010000031">
    <property type="protein sequence ID" value="VFJ92060.1"/>
    <property type="molecule type" value="Genomic_DNA"/>
</dbReference>
<dbReference type="SUPFAM" id="SSF52540">
    <property type="entry name" value="P-loop containing nucleoside triphosphate hydrolases"/>
    <property type="match status" value="1"/>
</dbReference>
<dbReference type="InterPro" id="IPR016195">
    <property type="entry name" value="Pol/histidinol_Pase-like"/>
</dbReference>
<dbReference type="AlphaFoldDB" id="A0A450UHR5"/>